<proteinExistence type="predicted"/>
<evidence type="ECO:0000313" key="3">
    <source>
        <dbReference type="EMBL" id="OLL26122.1"/>
    </source>
</evidence>
<dbReference type="AlphaFoldDB" id="A0A1U7LUA3"/>
<organism evidence="3 4">
    <name type="scientific">Neolecta irregularis (strain DAH-3)</name>
    <dbReference type="NCBI Taxonomy" id="1198029"/>
    <lineage>
        <taxon>Eukaryota</taxon>
        <taxon>Fungi</taxon>
        <taxon>Dikarya</taxon>
        <taxon>Ascomycota</taxon>
        <taxon>Taphrinomycotina</taxon>
        <taxon>Neolectales</taxon>
        <taxon>Neolectaceae</taxon>
        <taxon>Neolecta</taxon>
    </lineage>
</organism>
<dbReference type="EMBL" id="LXFE01000239">
    <property type="protein sequence ID" value="OLL26122.1"/>
    <property type="molecule type" value="Genomic_DNA"/>
</dbReference>
<dbReference type="Pfam" id="PF03571">
    <property type="entry name" value="Peptidase_M49"/>
    <property type="match status" value="1"/>
</dbReference>
<dbReference type="Proteomes" id="UP000186594">
    <property type="component" value="Unassembled WGS sequence"/>
</dbReference>
<keyword evidence="1" id="KW-0479">Metal-binding</keyword>
<dbReference type="GO" id="GO:0046872">
    <property type="term" value="F:metal ion binding"/>
    <property type="evidence" value="ECO:0007669"/>
    <property type="project" value="UniProtKB-KW"/>
</dbReference>
<keyword evidence="2 3" id="KW-0378">Hydrolase</keyword>
<dbReference type="STRING" id="1198029.A0A1U7LUA3"/>
<comment type="caution">
    <text evidence="3">The sequence shown here is derived from an EMBL/GenBank/DDBJ whole genome shotgun (WGS) entry which is preliminary data.</text>
</comment>
<evidence type="ECO:0000313" key="4">
    <source>
        <dbReference type="Proteomes" id="UP000186594"/>
    </source>
</evidence>
<dbReference type="InterPro" id="IPR039461">
    <property type="entry name" value="Peptidase_M49"/>
</dbReference>
<protein>
    <submittedName>
        <fullName evidence="3">Nudix hydrolase 3</fullName>
    </submittedName>
</protein>
<name>A0A1U7LUA3_NEOID</name>
<dbReference type="OrthoDB" id="4694525at2759"/>
<dbReference type="PANTHER" id="PTHR23422:SF9">
    <property type="entry name" value="ZN-DEPENDENT HYDROLASE"/>
    <property type="match status" value="1"/>
</dbReference>
<sequence>MMKSTDMKVKERLGRLSPIRLEADMSILTSGERAALIHLYNAATEFDKLYLRQLYKGSLQVLEKLDSQERFTEATFYRAVMGPWDVLDAHQPFMSELMIKRPEGVEFYPQDMTESEFNEWVESISTEEQAGARSYVTNIRRNHEGHLEAVDFSKDYHENLYKISNSFRAAAESIEDGDLKKLLRQRADAFLSNDYLESEITWLTMGNSSNLEVYEDKHLGIKAAFELFVHVRDVDSTRILGKFAQALPRVEANLPEPEEAKQKTLKIPPIVVVNQILAGGRGRQVPLTAAYNLPNDQKAIDSAGSKLIIIKNVQEAKFNNILAEISKIALVQDQLDSVTFDAFHYHILAHEISHSVGPHVVTGTKKTVSQALENLHSGLEELKADIVGLLACEQFIQDGLFDMDRPPKMNDFITTFVASSLRELRFGLDSAHGLAQAIFLSFVFEHGGVAKTSDGKIAVVLDSVMVVIKELASVILAIQASGKKDKAQQFIERYGKLPEEVVDLISKINETGVYVDCRTDYKRDDFCFEEEGNQEKI</sequence>
<gene>
    <name evidence="3" type="ORF">NEOLI_000628</name>
</gene>
<accession>A0A1U7LUA3</accession>
<dbReference type="Gene3D" id="3.30.540.30">
    <property type="match status" value="1"/>
</dbReference>
<evidence type="ECO:0000256" key="1">
    <source>
        <dbReference type="ARBA" id="ARBA00022723"/>
    </source>
</evidence>
<keyword evidence="4" id="KW-1185">Reference proteome</keyword>
<evidence type="ECO:0000256" key="2">
    <source>
        <dbReference type="ARBA" id="ARBA00022801"/>
    </source>
</evidence>
<reference evidence="3 4" key="1">
    <citation type="submission" date="2016-04" db="EMBL/GenBank/DDBJ databases">
        <title>Evolutionary innovation and constraint leading to complex multicellularity in the Ascomycota.</title>
        <authorList>
            <person name="Cisse O."/>
            <person name="Nguyen A."/>
            <person name="Hewitt D.A."/>
            <person name="Jedd G."/>
            <person name="Stajich J.E."/>
        </authorList>
    </citation>
    <scope>NUCLEOTIDE SEQUENCE [LARGE SCALE GENOMIC DNA]</scope>
    <source>
        <strain evidence="3 4">DAH-3</strain>
    </source>
</reference>
<dbReference type="OMA" id="IGPYEVY"/>
<dbReference type="GO" id="GO:0005737">
    <property type="term" value="C:cytoplasm"/>
    <property type="evidence" value="ECO:0007669"/>
    <property type="project" value="TreeGrafter"/>
</dbReference>
<dbReference type="GO" id="GO:0008239">
    <property type="term" value="F:dipeptidyl-peptidase activity"/>
    <property type="evidence" value="ECO:0007669"/>
    <property type="project" value="TreeGrafter"/>
</dbReference>
<dbReference type="PANTHER" id="PTHR23422">
    <property type="entry name" value="DIPEPTIDYL PEPTIDASE III-RELATED"/>
    <property type="match status" value="1"/>
</dbReference>